<dbReference type="EMBL" id="JYFE01000080">
    <property type="protein sequence ID" value="KIT14341.1"/>
    <property type="molecule type" value="Genomic_DNA"/>
</dbReference>
<keyword evidence="2" id="KW-1185">Reference proteome</keyword>
<evidence type="ECO:0000313" key="2">
    <source>
        <dbReference type="Proteomes" id="UP000032232"/>
    </source>
</evidence>
<dbReference type="PANTHER" id="PTHR43434">
    <property type="entry name" value="PHOSPHOGLYCOLATE PHOSPHATASE"/>
    <property type="match status" value="1"/>
</dbReference>
<dbReference type="GO" id="GO:0006281">
    <property type="term" value="P:DNA repair"/>
    <property type="evidence" value="ECO:0007669"/>
    <property type="project" value="TreeGrafter"/>
</dbReference>
<dbReference type="Pfam" id="PF13419">
    <property type="entry name" value="HAD_2"/>
    <property type="match status" value="1"/>
</dbReference>
<dbReference type="AlphaFoldDB" id="A0A0D1EBV7"/>
<dbReference type="RefSeq" id="WP_043920675.1">
    <property type="nucleotide sequence ID" value="NZ_FZPF01000003.1"/>
</dbReference>
<dbReference type="GO" id="GO:0008967">
    <property type="term" value="F:phosphoglycolate phosphatase activity"/>
    <property type="evidence" value="ECO:0007669"/>
    <property type="project" value="TreeGrafter"/>
</dbReference>
<dbReference type="Proteomes" id="UP000032232">
    <property type="component" value="Unassembled WGS sequence"/>
</dbReference>
<dbReference type="InterPro" id="IPR023214">
    <property type="entry name" value="HAD_sf"/>
</dbReference>
<keyword evidence="1" id="KW-0378">Hydrolase</keyword>
<dbReference type="EC" id="3.6.1.1" evidence="1"/>
<gene>
    <name evidence="1" type="primary">ppaX_2</name>
    <name evidence="1" type="ORF">jaqu_39310</name>
</gene>
<protein>
    <submittedName>
        <fullName evidence="1">PpaX_2 protein</fullName>
        <ecNumber evidence="1">3.6.1.1</ecNumber>
    </submittedName>
</protein>
<proteinExistence type="predicted"/>
<dbReference type="InterPro" id="IPR041492">
    <property type="entry name" value="HAD_2"/>
</dbReference>
<comment type="caution">
    <text evidence="1">The sequence shown here is derived from an EMBL/GenBank/DDBJ whole genome shotgun (WGS) entry which is preliminary data.</text>
</comment>
<dbReference type="NCBIfam" id="TIGR01549">
    <property type="entry name" value="HAD-SF-IA-v1"/>
    <property type="match status" value="1"/>
</dbReference>
<accession>A0A0D1EBV7</accession>
<name>A0A0D1EBV7_9RHOB</name>
<dbReference type="InterPro" id="IPR023198">
    <property type="entry name" value="PGP-like_dom2"/>
</dbReference>
<dbReference type="SFLD" id="SFLDS00003">
    <property type="entry name" value="Haloacid_Dehalogenase"/>
    <property type="match status" value="1"/>
</dbReference>
<dbReference type="InterPro" id="IPR050155">
    <property type="entry name" value="HAD-like_hydrolase_sf"/>
</dbReference>
<dbReference type="GO" id="GO:0004427">
    <property type="term" value="F:inorganic diphosphate phosphatase activity"/>
    <property type="evidence" value="ECO:0007669"/>
    <property type="project" value="UniProtKB-EC"/>
</dbReference>
<dbReference type="Gene3D" id="1.10.150.240">
    <property type="entry name" value="Putative phosphatase, domain 2"/>
    <property type="match status" value="1"/>
</dbReference>
<dbReference type="PANTHER" id="PTHR43434:SF24">
    <property type="entry name" value="HYDROLASE-RELATED"/>
    <property type="match status" value="1"/>
</dbReference>
<reference evidence="1 2" key="1">
    <citation type="submission" date="2015-02" db="EMBL/GenBank/DDBJ databases">
        <title>Genome Sequence of Jannaschia aquimarina DSM28248, a member of the Roseobacter clade.</title>
        <authorList>
            <person name="Voget S."/>
            <person name="Daniel R."/>
        </authorList>
    </citation>
    <scope>NUCLEOTIDE SEQUENCE [LARGE SCALE GENOMIC DNA]</scope>
    <source>
        <strain evidence="1 2">GSW-M26</strain>
    </source>
</reference>
<dbReference type="InterPro" id="IPR036412">
    <property type="entry name" value="HAD-like_sf"/>
</dbReference>
<dbReference type="SFLD" id="SFLDG01129">
    <property type="entry name" value="C1.5:_HAD__Beta-PGM__Phosphata"/>
    <property type="match status" value="1"/>
</dbReference>
<dbReference type="OrthoDB" id="9793014at2"/>
<dbReference type="NCBIfam" id="TIGR01509">
    <property type="entry name" value="HAD-SF-IA-v3"/>
    <property type="match status" value="1"/>
</dbReference>
<dbReference type="FunFam" id="3.40.50.1000:FF:000022">
    <property type="entry name" value="Phosphoglycolate phosphatase"/>
    <property type="match status" value="1"/>
</dbReference>
<sequence>MTRLAIFDVDGTLLDSLGVIHDCLRVACQGADTVPPSRKDVGRRVGLSFPQMVADLFPDQPRRKTDEIIARYRICFVGKAGEATLYPGVADGLMRLRRTGFQLGLATGKSQRSVERMIAMNGWEKMFSTLQCADHHPSKPHPAMIQTALRQTGFAADEAIMIGDTTYDVATARAADVDCIGVTWGYHDAHSLKEAGAVALFDDFASLTQHLESLA</sequence>
<evidence type="ECO:0000313" key="1">
    <source>
        <dbReference type="EMBL" id="KIT14341.1"/>
    </source>
</evidence>
<dbReference type="InterPro" id="IPR006439">
    <property type="entry name" value="HAD-SF_hydro_IA"/>
</dbReference>
<dbReference type="SUPFAM" id="SSF56784">
    <property type="entry name" value="HAD-like"/>
    <property type="match status" value="1"/>
</dbReference>
<dbReference type="Gene3D" id="3.40.50.1000">
    <property type="entry name" value="HAD superfamily/HAD-like"/>
    <property type="match status" value="1"/>
</dbReference>
<dbReference type="GO" id="GO:0005829">
    <property type="term" value="C:cytosol"/>
    <property type="evidence" value="ECO:0007669"/>
    <property type="project" value="TreeGrafter"/>
</dbReference>
<dbReference type="STRING" id="935700.jaqu_39310"/>
<dbReference type="PATRIC" id="fig|935700.4.peg.4053"/>
<organism evidence="1 2">
    <name type="scientific">Jannaschia aquimarina</name>
    <dbReference type="NCBI Taxonomy" id="935700"/>
    <lineage>
        <taxon>Bacteria</taxon>
        <taxon>Pseudomonadati</taxon>
        <taxon>Pseudomonadota</taxon>
        <taxon>Alphaproteobacteria</taxon>
        <taxon>Rhodobacterales</taxon>
        <taxon>Roseobacteraceae</taxon>
        <taxon>Jannaschia</taxon>
    </lineage>
</organism>